<sequence length="43" mass="4310">MTSVPNAVPLIARVGCVVIATSTGDPADSSMSSLVIPVTPEPE</sequence>
<reference evidence="1" key="1">
    <citation type="submission" date="2020-05" db="EMBL/GenBank/DDBJ databases">
        <authorList>
            <person name="Chiriac C."/>
            <person name="Salcher M."/>
            <person name="Ghai R."/>
            <person name="Kavagutti S V."/>
        </authorList>
    </citation>
    <scope>NUCLEOTIDE SEQUENCE</scope>
</reference>
<name>A0A6J5ZK81_9ZZZZ</name>
<protein>
    <submittedName>
        <fullName evidence="1">Unannotated protein</fullName>
    </submittedName>
</protein>
<accession>A0A6J5ZK81</accession>
<organism evidence="1">
    <name type="scientific">freshwater metagenome</name>
    <dbReference type="NCBI Taxonomy" id="449393"/>
    <lineage>
        <taxon>unclassified sequences</taxon>
        <taxon>metagenomes</taxon>
        <taxon>ecological metagenomes</taxon>
    </lineage>
</organism>
<gene>
    <name evidence="1" type="ORF">UFOPK3770_01118</name>
</gene>
<dbReference type="EMBL" id="CAESAJ010000147">
    <property type="protein sequence ID" value="CAB4342835.1"/>
    <property type="molecule type" value="Genomic_DNA"/>
</dbReference>
<dbReference type="AlphaFoldDB" id="A0A6J5ZK81"/>
<proteinExistence type="predicted"/>
<evidence type="ECO:0000313" key="1">
    <source>
        <dbReference type="EMBL" id="CAB4342835.1"/>
    </source>
</evidence>